<feature type="chain" id="PRO_5047547935" evidence="2">
    <location>
        <begin position="23"/>
        <end position="237"/>
    </location>
</feature>
<accession>A0ABY4TCQ5</accession>
<dbReference type="RefSeq" id="WP_010468526.1">
    <property type="nucleotide sequence ID" value="NZ_CP095474.1"/>
</dbReference>
<dbReference type="EMBL" id="CP095474">
    <property type="protein sequence ID" value="URN16010.1"/>
    <property type="molecule type" value="Genomic_DNA"/>
</dbReference>
<evidence type="ECO:0000313" key="3">
    <source>
        <dbReference type="EMBL" id="URN16010.1"/>
    </source>
</evidence>
<dbReference type="InterPro" id="IPR038232">
    <property type="entry name" value="PknH-like_Extracell_sf"/>
</dbReference>
<keyword evidence="2" id="KW-0732">Signal</keyword>
<gene>
    <name evidence="3" type="ORF">MW084_08670</name>
</gene>
<name>A0ABY4TCQ5_9ACTN</name>
<evidence type="ECO:0000313" key="4">
    <source>
        <dbReference type="Proteomes" id="UP001056383"/>
    </source>
</evidence>
<dbReference type="Gene3D" id="3.40.1000.70">
    <property type="entry name" value="PknH-like extracellular domain"/>
    <property type="match status" value="1"/>
</dbReference>
<feature type="signal peptide" evidence="2">
    <location>
        <begin position="1"/>
        <end position="22"/>
    </location>
</feature>
<keyword evidence="4" id="KW-1185">Reference proteome</keyword>
<proteinExistence type="predicted"/>
<reference evidence="3" key="1">
    <citation type="submission" date="2022-04" db="EMBL/GenBank/DDBJ databases">
        <title>Systematic whole-genome sequencing reveals an unexpected diversity among actinomycetoma pathogens and provides insights into their antibacterial susceptibilities.</title>
        <authorList>
            <person name="Watson A.K."/>
            <person name="Kepplinger B."/>
            <person name="Bakhiet S.M."/>
            <person name="Mhmoud N.A."/>
            <person name="Chapman J."/>
            <person name="Allenby N."/>
            <person name="Mickiewicz K."/>
            <person name="Goodfellow M."/>
            <person name="Fahal A.H."/>
            <person name="Errington J."/>
        </authorList>
    </citation>
    <scope>NUCLEOTIDE SEQUENCE</scope>
    <source>
        <strain evidence="3">SD 504</strain>
    </source>
</reference>
<evidence type="ECO:0000256" key="1">
    <source>
        <dbReference type="SAM" id="MobiDB-lite"/>
    </source>
</evidence>
<feature type="compositionally biased region" description="Gly residues" evidence="1">
    <location>
        <begin position="33"/>
        <end position="43"/>
    </location>
</feature>
<dbReference type="PROSITE" id="PS51257">
    <property type="entry name" value="PROKAR_LIPOPROTEIN"/>
    <property type="match status" value="1"/>
</dbReference>
<feature type="region of interest" description="Disordered" evidence="1">
    <location>
        <begin position="27"/>
        <end position="49"/>
    </location>
</feature>
<evidence type="ECO:0000256" key="2">
    <source>
        <dbReference type="SAM" id="SignalP"/>
    </source>
</evidence>
<organism evidence="3 4">
    <name type="scientific">Streptomyces sudanensis</name>
    <dbReference type="NCBI Taxonomy" id="436397"/>
    <lineage>
        <taxon>Bacteria</taxon>
        <taxon>Bacillati</taxon>
        <taxon>Actinomycetota</taxon>
        <taxon>Actinomycetes</taxon>
        <taxon>Kitasatosporales</taxon>
        <taxon>Streptomycetaceae</taxon>
        <taxon>Streptomyces</taxon>
    </lineage>
</organism>
<dbReference type="Proteomes" id="UP001056383">
    <property type="component" value="Chromosome"/>
</dbReference>
<protein>
    <submittedName>
        <fullName evidence="3">Sensor domain-containing protein</fullName>
    </submittedName>
</protein>
<sequence length="237" mass="24318">MRIRTYRGTVVALTASALLLTAACGGPSDGKDGGGGPDGGRGTGQKPASAPLTEAQMKAGLLEAGDLPAGWKVGTTMPAEGRPKAEKPECQPLATLMSAEVEGTTKGGERDFRGPGDSVLAQMVLTYPDRAGAAAFVKGLDGAVGRCRSFTTVQDGRRMSVAAEELTAPKVGEEAFAVRLTMDIPQLGMVLKTDVLVARQGAGITRLGYLPGAEPDPAAFEDLAKRGGDKFAEGARS</sequence>